<protein>
    <submittedName>
        <fullName evidence="1">Uncharacterized protein</fullName>
    </submittedName>
</protein>
<evidence type="ECO:0000313" key="1">
    <source>
        <dbReference type="EMBL" id="VXA86594.1"/>
    </source>
</evidence>
<dbReference type="EMBL" id="CABWLC010000016">
    <property type="protein sequence ID" value="VXA86594.1"/>
    <property type="molecule type" value="Genomic_DNA"/>
</dbReference>
<accession>A0A653L6U2</accession>
<reference evidence="1 2" key="1">
    <citation type="submission" date="2019-10" db="EMBL/GenBank/DDBJ databases">
        <authorList>
            <person name="Karimi E."/>
        </authorList>
    </citation>
    <scope>NUCLEOTIDE SEQUENCE [LARGE SCALE GENOMIC DNA]</scope>
    <source>
        <strain evidence="1">Aeromonas sp. 8C</strain>
    </source>
</reference>
<proteinExistence type="predicted"/>
<organism evidence="1 2">
    <name type="scientific">Aeromonas veronii</name>
    <dbReference type="NCBI Taxonomy" id="654"/>
    <lineage>
        <taxon>Bacteria</taxon>
        <taxon>Pseudomonadati</taxon>
        <taxon>Pseudomonadota</taxon>
        <taxon>Gammaproteobacteria</taxon>
        <taxon>Aeromonadales</taxon>
        <taxon>Aeromonadaceae</taxon>
        <taxon>Aeromonas</taxon>
    </lineage>
</organism>
<evidence type="ECO:0000313" key="2">
    <source>
        <dbReference type="Proteomes" id="UP000439123"/>
    </source>
</evidence>
<gene>
    <name evidence="1" type="ORF">AERO8C_30178</name>
</gene>
<name>A0A653L6U2_AERVE</name>
<sequence>MSQKSPKKGWNDSAADYIGRLVGVVMSVRGQGSGWPEYLLRETLAPWAYLGIIRSPVFAGR</sequence>
<dbReference type="Proteomes" id="UP000439123">
    <property type="component" value="Unassembled WGS sequence"/>
</dbReference>
<dbReference type="AlphaFoldDB" id="A0A653L6U2"/>